<dbReference type="AlphaFoldDB" id="A0A3M7S6V7"/>
<protein>
    <submittedName>
        <fullName evidence="1">Uncharacterized protein</fullName>
    </submittedName>
</protein>
<dbReference type="EMBL" id="REGN01001929">
    <property type="protein sequence ID" value="RNA31564.1"/>
    <property type="molecule type" value="Genomic_DNA"/>
</dbReference>
<organism evidence="1 2">
    <name type="scientific">Brachionus plicatilis</name>
    <name type="common">Marine rotifer</name>
    <name type="synonym">Brachionus muelleri</name>
    <dbReference type="NCBI Taxonomy" id="10195"/>
    <lineage>
        <taxon>Eukaryota</taxon>
        <taxon>Metazoa</taxon>
        <taxon>Spiralia</taxon>
        <taxon>Gnathifera</taxon>
        <taxon>Rotifera</taxon>
        <taxon>Eurotatoria</taxon>
        <taxon>Monogononta</taxon>
        <taxon>Pseudotrocha</taxon>
        <taxon>Ploima</taxon>
        <taxon>Brachionidae</taxon>
        <taxon>Brachionus</taxon>
    </lineage>
</organism>
<keyword evidence="2" id="KW-1185">Reference proteome</keyword>
<sequence length="78" mass="9423">MNSLIRKKRYFFKYRFTGYKKKIQFISIVFEYGDLDGERIITIGDFHLNISKEYCLLKNWPQSYISIFSLKMIVVGRI</sequence>
<dbReference type="Proteomes" id="UP000276133">
    <property type="component" value="Unassembled WGS sequence"/>
</dbReference>
<name>A0A3M7S6V7_BRAPC</name>
<accession>A0A3M7S6V7</accession>
<evidence type="ECO:0000313" key="1">
    <source>
        <dbReference type="EMBL" id="RNA31564.1"/>
    </source>
</evidence>
<proteinExistence type="predicted"/>
<reference evidence="1 2" key="1">
    <citation type="journal article" date="2018" name="Sci. Rep.">
        <title>Genomic signatures of local adaptation to the degree of environmental predictability in rotifers.</title>
        <authorList>
            <person name="Franch-Gras L."/>
            <person name="Hahn C."/>
            <person name="Garcia-Roger E.M."/>
            <person name="Carmona M.J."/>
            <person name="Serra M."/>
            <person name="Gomez A."/>
        </authorList>
    </citation>
    <scope>NUCLEOTIDE SEQUENCE [LARGE SCALE GENOMIC DNA]</scope>
    <source>
        <strain evidence="1">HYR1</strain>
    </source>
</reference>
<evidence type="ECO:0000313" key="2">
    <source>
        <dbReference type="Proteomes" id="UP000276133"/>
    </source>
</evidence>
<gene>
    <name evidence="1" type="ORF">BpHYR1_018935</name>
</gene>
<comment type="caution">
    <text evidence="1">The sequence shown here is derived from an EMBL/GenBank/DDBJ whole genome shotgun (WGS) entry which is preliminary data.</text>
</comment>